<gene>
    <name evidence="2" type="ORF">AA314_01213</name>
</gene>
<dbReference type="EMBL" id="CP011509">
    <property type="protein sequence ID" value="AKI99586.1"/>
    <property type="molecule type" value="Genomic_DNA"/>
</dbReference>
<name>A0AAC8Q2H1_9BACT</name>
<proteinExistence type="predicted"/>
<reference evidence="2 3" key="1">
    <citation type="submission" date="2015-05" db="EMBL/GenBank/DDBJ databases">
        <title>Genome assembly of Archangium gephyra DSM 2261.</title>
        <authorList>
            <person name="Sharma G."/>
            <person name="Subramanian S."/>
        </authorList>
    </citation>
    <scope>NUCLEOTIDE SEQUENCE [LARGE SCALE GENOMIC DNA]</scope>
    <source>
        <strain evidence="2 3">DSM 2261</strain>
    </source>
</reference>
<dbReference type="Proteomes" id="UP000035579">
    <property type="component" value="Chromosome"/>
</dbReference>
<protein>
    <submittedName>
        <fullName evidence="2">Uncharacterized protein</fullName>
    </submittedName>
</protein>
<organism evidence="2 3">
    <name type="scientific">Archangium gephyra</name>
    <dbReference type="NCBI Taxonomy" id="48"/>
    <lineage>
        <taxon>Bacteria</taxon>
        <taxon>Pseudomonadati</taxon>
        <taxon>Myxococcota</taxon>
        <taxon>Myxococcia</taxon>
        <taxon>Myxococcales</taxon>
        <taxon>Cystobacterineae</taxon>
        <taxon>Archangiaceae</taxon>
        <taxon>Archangium</taxon>
    </lineage>
</organism>
<dbReference type="KEGG" id="age:AA314_01213"/>
<sequence length="54" mass="6025">MRGRSAVGSRHGGPGRCREKDAHPSTSLDGSRHRAKEITPPWPPAPRARERLRE</sequence>
<feature type="region of interest" description="Disordered" evidence="1">
    <location>
        <begin position="1"/>
        <end position="54"/>
    </location>
</feature>
<evidence type="ECO:0000313" key="3">
    <source>
        <dbReference type="Proteomes" id="UP000035579"/>
    </source>
</evidence>
<evidence type="ECO:0000256" key="1">
    <source>
        <dbReference type="SAM" id="MobiDB-lite"/>
    </source>
</evidence>
<accession>A0AAC8Q2H1</accession>
<evidence type="ECO:0000313" key="2">
    <source>
        <dbReference type="EMBL" id="AKI99586.1"/>
    </source>
</evidence>
<dbReference type="AlphaFoldDB" id="A0AAC8Q2H1"/>